<dbReference type="OrthoDB" id="38162at2157"/>
<keyword evidence="1" id="KW-0378">Hydrolase</keyword>
<evidence type="ECO:0000256" key="2">
    <source>
        <dbReference type="ARBA" id="ARBA00023295"/>
    </source>
</evidence>
<dbReference type="Gene3D" id="2.60.120.260">
    <property type="entry name" value="Galactose-binding domain-like"/>
    <property type="match status" value="1"/>
</dbReference>
<keyword evidence="2" id="KW-0326">Glycosidase</keyword>
<dbReference type="GO" id="GO:0016798">
    <property type="term" value="F:hydrolase activity, acting on glycosyl bonds"/>
    <property type="evidence" value="ECO:0007669"/>
    <property type="project" value="UniProtKB-KW"/>
</dbReference>
<name>A0A1I0Q5D8_9EURY</name>
<protein>
    <submittedName>
        <fullName evidence="4">Beta-mannosidase</fullName>
    </submittedName>
</protein>
<dbReference type="Proteomes" id="UP000183275">
    <property type="component" value="Unassembled WGS sequence"/>
</dbReference>
<dbReference type="InterPro" id="IPR036156">
    <property type="entry name" value="Beta-gal/glucu_dom_sf"/>
</dbReference>
<dbReference type="InterPro" id="IPR051913">
    <property type="entry name" value="GH2_Domain-Containing"/>
</dbReference>
<dbReference type="InterPro" id="IPR017853">
    <property type="entry name" value="GH"/>
</dbReference>
<dbReference type="PANTHER" id="PTHR42732:SF1">
    <property type="entry name" value="BETA-MANNOSIDASE"/>
    <property type="match status" value="1"/>
</dbReference>
<gene>
    <name evidence="4" type="ORF">SAMN05216285_3094</name>
</gene>
<dbReference type="AlphaFoldDB" id="A0A1I0Q5D8"/>
<dbReference type="EMBL" id="FOIS01000004">
    <property type="protein sequence ID" value="SEW22097.1"/>
    <property type="molecule type" value="Genomic_DNA"/>
</dbReference>
<dbReference type="STRING" id="1202768.SAMN05216285_3094"/>
<dbReference type="SUPFAM" id="SSF51445">
    <property type="entry name" value="(Trans)glycosidases"/>
    <property type="match status" value="1"/>
</dbReference>
<feature type="region of interest" description="Disordered" evidence="3">
    <location>
        <begin position="1"/>
        <end position="27"/>
    </location>
</feature>
<organism evidence="4 5">
    <name type="scientific">Natrinema salifodinae</name>
    <dbReference type="NCBI Taxonomy" id="1202768"/>
    <lineage>
        <taxon>Archaea</taxon>
        <taxon>Methanobacteriati</taxon>
        <taxon>Methanobacteriota</taxon>
        <taxon>Stenosarchaea group</taxon>
        <taxon>Halobacteria</taxon>
        <taxon>Halobacteriales</taxon>
        <taxon>Natrialbaceae</taxon>
        <taxon>Natrinema</taxon>
    </lineage>
</organism>
<evidence type="ECO:0000256" key="1">
    <source>
        <dbReference type="ARBA" id="ARBA00022801"/>
    </source>
</evidence>
<dbReference type="PANTHER" id="PTHR42732">
    <property type="entry name" value="BETA-GALACTOSIDASE"/>
    <property type="match status" value="1"/>
</dbReference>
<proteinExistence type="predicted"/>
<dbReference type="eggNOG" id="arCOG07337">
    <property type="taxonomic scope" value="Archaea"/>
</dbReference>
<dbReference type="RefSeq" id="WP_049989705.1">
    <property type="nucleotide sequence ID" value="NZ_FOIS01000004.1"/>
</dbReference>
<dbReference type="InterPro" id="IPR013783">
    <property type="entry name" value="Ig-like_fold"/>
</dbReference>
<dbReference type="SUPFAM" id="SSF49303">
    <property type="entry name" value="beta-Galactosidase/glucuronidase domain"/>
    <property type="match status" value="1"/>
</dbReference>
<dbReference type="InterPro" id="IPR008979">
    <property type="entry name" value="Galactose-bd-like_sf"/>
</dbReference>
<sequence length="660" mass="70799">MTAERGREWTGGIVTDRDGDGVPTVAEWRPVSVPGRNAAFADADRIAYRTTVPDPRDAETDRALLEVRGAYGRAEIWMNGRHLGDHDPHFVPARFEFEPLLENELLVVCERPDSFPGIHATDEVPDDLATPGIWWDVTVESRPATFVRRLEARPRLAAGGAPEPDASGTGDAETEQRRVDTRADGAGAAIDVTAEIDTTVGVDDDLTLSLRPEGFRGAASMERLAVEAPAGERTTVSTRVPIREPSLWWPQGYGPQSRYAVRAKLGDDAVERTVAFRRVERDGEELLVNGRRIRARGFTRLPGGDPRADVRRAAEANATLLRVRGHVPPTELYDACDAAGILVWQDLPATEDGGEPALDRGLDLANAIAETYGRHPSLAMVGVREVPIDPFADPLGSGLLAKLAFRYRAWRTSVDDEPARELASEIADSLPEALPVVATAGAPGTDADATRLAPGWRYLDAANVDWLLEIDTSLGAFVGEVEVGSLTDATVDPASVPGLEPALAERWADGADDVGSSQTRQARTLKATVEALRRRDCGILAAAPLRDPGAGGGTGVISSDGSEKPAYRALADAFEPVQAILDEPPASGSGIVGITLCNDTHRARRARVAWRAGDESGETTVDVDSLDRVPAGTVAIPSDAERVDIEVSLGDRTVRNRYYL</sequence>
<reference evidence="5" key="1">
    <citation type="submission" date="2016-10" db="EMBL/GenBank/DDBJ databases">
        <authorList>
            <person name="Varghese N."/>
        </authorList>
    </citation>
    <scope>NUCLEOTIDE SEQUENCE [LARGE SCALE GENOMIC DNA]</scope>
    <source>
        <strain evidence="5">CGMCC 1.12284</strain>
    </source>
</reference>
<dbReference type="SUPFAM" id="SSF49785">
    <property type="entry name" value="Galactose-binding domain-like"/>
    <property type="match status" value="1"/>
</dbReference>
<evidence type="ECO:0000313" key="4">
    <source>
        <dbReference type="EMBL" id="SEW22097.1"/>
    </source>
</evidence>
<evidence type="ECO:0000256" key="3">
    <source>
        <dbReference type="SAM" id="MobiDB-lite"/>
    </source>
</evidence>
<accession>A0A1I0Q5D8</accession>
<feature type="region of interest" description="Disordered" evidence="3">
    <location>
        <begin position="155"/>
        <end position="178"/>
    </location>
</feature>
<dbReference type="Gene3D" id="2.60.40.10">
    <property type="entry name" value="Immunoglobulins"/>
    <property type="match status" value="1"/>
</dbReference>
<evidence type="ECO:0000313" key="5">
    <source>
        <dbReference type="Proteomes" id="UP000183275"/>
    </source>
</evidence>
<dbReference type="Gene3D" id="3.20.20.80">
    <property type="entry name" value="Glycosidases"/>
    <property type="match status" value="1"/>
</dbReference>
<keyword evidence="5" id="KW-1185">Reference proteome</keyword>